<dbReference type="AlphaFoldDB" id="A0A1C3VMG1"/>
<comment type="subcellular location">
    <subcellularLocation>
        <location evidence="1">Membrane</location>
        <topology evidence="1">Multi-pass membrane protein</topology>
    </subcellularLocation>
</comment>
<feature type="transmembrane region" description="Helical" evidence="5">
    <location>
        <begin position="123"/>
        <end position="145"/>
    </location>
</feature>
<dbReference type="GO" id="GO:0016020">
    <property type="term" value="C:membrane"/>
    <property type="evidence" value="ECO:0007669"/>
    <property type="project" value="UniProtKB-SubCell"/>
</dbReference>
<dbReference type="InterPro" id="IPR032808">
    <property type="entry name" value="DoxX"/>
</dbReference>
<gene>
    <name evidence="6" type="ORF">GA0061102_101512</name>
</gene>
<protein>
    <submittedName>
        <fullName evidence="6">Uncharacterized membrane protein YphA, DoxX/SURF4 family</fullName>
    </submittedName>
</protein>
<evidence type="ECO:0000256" key="3">
    <source>
        <dbReference type="ARBA" id="ARBA00022989"/>
    </source>
</evidence>
<feature type="transmembrane region" description="Helical" evidence="5">
    <location>
        <begin position="93"/>
        <end position="111"/>
    </location>
</feature>
<dbReference type="EMBL" id="FMAH01000015">
    <property type="protein sequence ID" value="SCB28775.1"/>
    <property type="molecule type" value="Genomic_DNA"/>
</dbReference>
<evidence type="ECO:0000256" key="4">
    <source>
        <dbReference type="ARBA" id="ARBA00023136"/>
    </source>
</evidence>
<feature type="transmembrane region" description="Helical" evidence="5">
    <location>
        <begin position="63"/>
        <end position="87"/>
    </location>
</feature>
<dbReference type="Proteomes" id="UP000199435">
    <property type="component" value="Unassembled WGS sequence"/>
</dbReference>
<keyword evidence="2 5" id="KW-0812">Transmembrane</keyword>
<evidence type="ECO:0000256" key="1">
    <source>
        <dbReference type="ARBA" id="ARBA00004141"/>
    </source>
</evidence>
<evidence type="ECO:0000256" key="2">
    <source>
        <dbReference type="ARBA" id="ARBA00022692"/>
    </source>
</evidence>
<keyword evidence="3 5" id="KW-1133">Transmembrane helix</keyword>
<evidence type="ECO:0000256" key="5">
    <source>
        <dbReference type="SAM" id="Phobius"/>
    </source>
</evidence>
<dbReference type="STRING" id="411945.GA0061102_101512"/>
<keyword evidence="4 5" id="KW-0472">Membrane</keyword>
<evidence type="ECO:0000313" key="6">
    <source>
        <dbReference type="EMBL" id="SCB28775.1"/>
    </source>
</evidence>
<feature type="transmembrane region" description="Helical" evidence="5">
    <location>
        <begin position="20"/>
        <end position="43"/>
    </location>
</feature>
<dbReference type="Pfam" id="PF07681">
    <property type="entry name" value="DoxX"/>
    <property type="match status" value="1"/>
</dbReference>
<reference evidence="7" key="1">
    <citation type="submission" date="2016-08" db="EMBL/GenBank/DDBJ databases">
        <authorList>
            <person name="Varghese N."/>
            <person name="Submissions Spin"/>
        </authorList>
    </citation>
    <scope>NUCLEOTIDE SEQUENCE [LARGE SCALE GENOMIC DNA]</scope>
    <source>
        <strain evidence="7">HAMBI 2971</strain>
    </source>
</reference>
<sequence>MLGGVSMTVMQNVQARLSSIARPIFGSSAMRFLAYLGLCAAYLQGGLNKLTDFGAAIGEMNHFGVSPAPVFAVVVIALELVASAMILIGLLRWLAALGLAGFTLLATFLALRFWELPPGMERFMAANSFFEHLGLVGGFLLVAWLDLDQNSPKTTEA</sequence>
<accession>A0A1C3VMG1</accession>
<name>A0A1C3VMG1_9HYPH</name>
<organism evidence="6 7">
    <name type="scientific">Rhizobium miluonense</name>
    <dbReference type="NCBI Taxonomy" id="411945"/>
    <lineage>
        <taxon>Bacteria</taxon>
        <taxon>Pseudomonadati</taxon>
        <taxon>Pseudomonadota</taxon>
        <taxon>Alphaproteobacteria</taxon>
        <taxon>Hyphomicrobiales</taxon>
        <taxon>Rhizobiaceae</taxon>
        <taxon>Rhizobium/Agrobacterium group</taxon>
        <taxon>Rhizobium</taxon>
    </lineage>
</organism>
<evidence type="ECO:0000313" key="7">
    <source>
        <dbReference type="Proteomes" id="UP000199435"/>
    </source>
</evidence>
<keyword evidence="7" id="KW-1185">Reference proteome</keyword>
<proteinExistence type="predicted"/>